<dbReference type="InterPro" id="IPR001789">
    <property type="entry name" value="Sig_transdc_resp-reg_receiver"/>
</dbReference>
<dbReference type="Proteomes" id="UP001415857">
    <property type="component" value="Unassembled WGS sequence"/>
</dbReference>
<evidence type="ECO:0000256" key="1">
    <source>
        <dbReference type="PROSITE-ProRule" id="PRU00169"/>
    </source>
</evidence>
<dbReference type="InterPro" id="IPR052048">
    <property type="entry name" value="ST_Response_Regulator"/>
</dbReference>
<proteinExistence type="predicted"/>
<dbReference type="AlphaFoldDB" id="A0AAP0N5N6"/>
<dbReference type="PROSITE" id="PS50110">
    <property type="entry name" value="RESPONSE_REGULATORY"/>
    <property type="match status" value="1"/>
</dbReference>
<dbReference type="SMART" id="SM00448">
    <property type="entry name" value="REC"/>
    <property type="match status" value="1"/>
</dbReference>
<dbReference type="GO" id="GO:0000160">
    <property type="term" value="P:phosphorelay signal transduction system"/>
    <property type="evidence" value="ECO:0007669"/>
    <property type="project" value="InterPro"/>
</dbReference>
<dbReference type="PANTHER" id="PTHR43228">
    <property type="entry name" value="TWO-COMPONENT RESPONSE REGULATOR"/>
    <property type="match status" value="1"/>
</dbReference>
<name>A0AAP0N5N6_LIQFO</name>
<dbReference type="CDD" id="cd17546">
    <property type="entry name" value="REC_hyHK_CKI1_RcsC-like"/>
    <property type="match status" value="1"/>
</dbReference>
<evidence type="ECO:0000259" key="3">
    <source>
        <dbReference type="PROSITE" id="PS50110"/>
    </source>
</evidence>
<reference evidence="4 5" key="1">
    <citation type="journal article" date="2024" name="Plant J.">
        <title>Genome sequences and population genomics reveal climatic adaptation and genomic divergence between two closely related sweetgum species.</title>
        <authorList>
            <person name="Xu W.Q."/>
            <person name="Ren C.Q."/>
            <person name="Zhang X.Y."/>
            <person name="Comes H.P."/>
            <person name="Liu X.H."/>
            <person name="Li Y.G."/>
            <person name="Kettle C.J."/>
            <person name="Jalonen R."/>
            <person name="Gaisberger H."/>
            <person name="Ma Y.Z."/>
            <person name="Qiu Y.X."/>
        </authorList>
    </citation>
    <scope>NUCLEOTIDE SEQUENCE [LARGE SCALE GENOMIC DNA]</scope>
    <source>
        <strain evidence="4">Hangzhou</strain>
    </source>
</reference>
<dbReference type="PANTHER" id="PTHR43228:SF1">
    <property type="entry name" value="TWO-COMPONENT RESPONSE REGULATOR ARR22"/>
    <property type="match status" value="1"/>
</dbReference>
<evidence type="ECO:0000313" key="4">
    <source>
        <dbReference type="EMBL" id="KAK9266468.1"/>
    </source>
</evidence>
<evidence type="ECO:0000256" key="2">
    <source>
        <dbReference type="SAM" id="MobiDB-lite"/>
    </source>
</evidence>
<feature type="modified residue" description="4-aspartylphosphate" evidence="1">
    <location>
        <position position="83"/>
    </location>
</feature>
<evidence type="ECO:0000313" key="5">
    <source>
        <dbReference type="Proteomes" id="UP001415857"/>
    </source>
</evidence>
<keyword evidence="1" id="KW-0597">Phosphoprotein</keyword>
<protein>
    <recommendedName>
        <fullName evidence="3">Response regulatory domain-containing protein</fullName>
    </recommendedName>
</protein>
<accession>A0AAP0N5N6</accession>
<feature type="region of interest" description="Disordered" evidence="2">
    <location>
        <begin position="1"/>
        <end position="20"/>
    </location>
</feature>
<gene>
    <name evidence="4" type="ORF">L1049_021380</name>
</gene>
<keyword evidence="5" id="KW-1185">Reference proteome</keyword>
<dbReference type="SUPFAM" id="SSF52172">
    <property type="entry name" value="CheY-like"/>
    <property type="match status" value="1"/>
</dbReference>
<feature type="compositionally biased region" description="Low complexity" evidence="2">
    <location>
        <begin position="1"/>
        <end position="10"/>
    </location>
</feature>
<dbReference type="EMBL" id="JBBPBK010000130">
    <property type="protein sequence ID" value="KAK9266468.1"/>
    <property type="molecule type" value="Genomic_DNA"/>
</dbReference>
<sequence>MVFGASSSSSKGMTSIDKRNDGNNNFVAERNLSALIVDDDLIVRRIHTTLLTKLGVKTQGVENGKKAVDLFQSGDFFDLVIMDMEMPVMDGPEATKQLRAMGIGSMIVGVTSRNLESEKQAFMGAGLNDCYVKPLTVDDMIAILNKLNNN</sequence>
<comment type="caution">
    <text evidence="4">The sequence shown here is derived from an EMBL/GenBank/DDBJ whole genome shotgun (WGS) entry which is preliminary data.</text>
</comment>
<dbReference type="Pfam" id="PF00072">
    <property type="entry name" value="Response_reg"/>
    <property type="match status" value="1"/>
</dbReference>
<dbReference type="InterPro" id="IPR011006">
    <property type="entry name" value="CheY-like_superfamily"/>
</dbReference>
<organism evidence="4 5">
    <name type="scientific">Liquidambar formosana</name>
    <name type="common">Formosan gum</name>
    <dbReference type="NCBI Taxonomy" id="63359"/>
    <lineage>
        <taxon>Eukaryota</taxon>
        <taxon>Viridiplantae</taxon>
        <taxon>Streptophyta</taxon>
        <taxon>Embryophyta</taxon>
        <taxon>Tracheophyta</taxon>
        <taxon>Spermatophyta</taxon>
        <taxon>Magnoliopsida</taxon>
        <taxon>eudicotyledons</taxon>
        <taxon>Gunneridae</taxon>
        <taxon>Pentapetalae</taxon>
        <taxon>Saxifragales</taxon>
        <taxon>Altingiaceae</taxon>
        <taxon>Liquidambar</taxon>
    </lineage>
</organism>
<dbReference type="Gene3D" id="3.40.50.2300">
    <property type="match status" value="1"/>
</dbReference>
<feature type="domain" description="Response regulatory" evidence="3">
    <location>
        <begin position="33"/>
        <end position="148"/>
    </location>
</feature>